<gene>
    <name evidence="2" type="ORF">FHS00_000584</name>
</gene>
<keyword evidence="3" id="KW-1185">Reference proteome</keyword>
<dbReference type="InterPro" id="IPR043904">
    <property type="entry name" value="PhoD_2-like"/>
</dbReference>
<organism evidence="2 3">
    <name type="scientific">Limimaricola variabilis</name>
    <dbReference type="NCBI Taxonomy" id="1492771"/>
    <lineage>
        <taxon>Bacteria</taxon>
        <taxon>Pseudomonadati</taxon>
        <taxon>Pseudomonadota</taxon>
        <taxon>Alphaproteobacteria</taxon>
        <taxon>Rhodobacterales</taxon>
        <taxon>Paracoccaceae</taxon>
        <taxon>Limimaricola</taxon>
    </lineage>
</organism>
<protein>
    <recommendedName>
        <fullName evidence="1">PhoD-like phosphatase domain-containing protein</fullName>
    </recommendedName>
</protein>
<comment type="caution">
    <text evidence="2">The sequence shown here is derived from an EMBL/GenBank/DDBJ whole genome shotgun (WGS) entry which is preliminary data.</text>
</comment>
<reference evidence="2 3" key="1">
    <citation type="submission" date="2020-08" db="EMBL/GenBank/DDBJ databases">
        <title>Genomic Encyclopedia of Type Strains, Phase III (KMG-III): the genomes of soil and plant-associated and newly described type strains.</title>
        <authorList>
            <person name="Whitman W."/>
        </authorList>
    </citation>
    <scope>NUCLEOTIDE SEQUENCE [LARGE SCALE GENOMIC DNA]</scope>
    <source>
        <strain evidence="2 3">CECT 8572</strain>
    </source>
</reference>
<feature type="domain" description="PhoD-like phosphatase" evidence="1">
    <location>
        <begin position="117"/>
        <end position="327"/>
    </location>
</feature>
<evidence type="ECO:0000259" key="1">
    <source>
        <dbReference type="Pfam" id="PF19050"/>
    </source>
</evidence>
<dbReference type="EMBL" id="JACIBX010000001">
    <property type="protein sequence ID" value="MBB3711031.1"/>
    <property type="molecule type" value="Genomic_DNA"/>
</dbReference>
<name>A0ABR6HKE6_9RHOB</name>
<accession>A0ABR6HKE6</accession>
<dbReference type="SUPFAM" id="SSF56300">
    <property type="entry name" value="Metallo-dependent phosphatases"/>
    <property type="match status" value="1"/>
</dbReference>
<evidence type="ECO:0000313" key="3">
    <source>
        <dbReference type="Proteomes" id="UP000576152"/>
    </source>
</evidence>
<evidence type="ECO:0000313" key="2">
    <source>
        <dbReference type="EMBL" id="MBB3711031.1"/>
    </source>
</evidence>
<dbReference type="InterPro" id="IPR029052">
    <property type="entry name" value="Metallo-depent_PP-like"/>
</dbReference>
<sequence>MTERSASRRAGPILHLRSHDAAGLRLAAIVIRPEDEACGPLRIDGNDHQPRRIATLEGLAIWRFDFRLAPGAPGYEFEGESFPVETELSGDLRLGFLSCNGEEIGDLDRDPAERDAMWERMRALHDERPFAVLIQGGDQIYADEVTQGHPLSDGWPEDLPRRAPTEEDLEDLAAHLRAGFVRRYMRGLSSAAVAALMGRVPTLAVWDDHDICDGWGSLPEKATDSAVGRTLFRVAREMYLLFQHGAVETEVAEIFVDPTGGNLGWERTLPGVTLRAPDLRSERRRRQVMGEAGWSLLERPAPEPEKMFLVSSVPLLGPRLSLVEAVMWVWPGMQKYEDDLRDQWQSRAHREDWKRALRAVIGLREAGPVTALSGEIHLATRAEMAAAPGPVHQLVASGIAHRAPPKGYARGLGWLGSLGEGPLSGHPIRILPLPGMRRRYVAERNFLVLERTGGAWSAVWQLEESGPTPPLAI</sequence>
<dbReference type="Gene3D" id="3.60.21.70">
    <property type="entry name" value="PhoD-like phosphatase"/>
    <property type="match status" value="1"/>
</dbReference>
<proteinExistence type="predicted"/>
<dbReference type="PANTHER" id="PTHR46689:SF1">
    <property type="entry name" value="PHOD-LIKE PHOSPHATASE DOMAIN-CONTAINING PROTEIN"/>
    <property type="match status" value="1"/>
</dbReference>
<dbReference type="RefSeq" id="WP_183469685.1">
    <property type="nucleotide sequence ID" value="NZ_JACIBX010000001.1"/>
</dbReference>
<dbReference type="PANTHER" id="PTHR46689">
    <property type="entry name" value="MEMBRANE PROTEIN, PUTATIVE-RELATED"/>
    <property type="match status" value="1"/>
</dbReference>
<dbReference type="InterPro" id="IPR018946">
    <property type="entry name" value="PhoD-like_MPP"/>
</dbReference>
<dbReference type="Proteomes" id="UP000576152">
    <property type="component" value="Unassembled WGS sequence"/>
</dbReference>
<dbReference type="CDD" id="cd07389">
    <property type="entry name" value="MPP_PhoD"/>
    <property type="match status" value="1"/>
</dbReference>
<dbReference type="InterPro" id="IPR038607">
    <property type="entry name" value="PhoD-like_sf"/>
</dbReference>
<dbReference type="Pfam" id="PF19050">
    <property type="entry name" value="PhoD_2"/>
    <property type="match status" value="1"/>
</dbReference>